<evidence type="ECO:0000256" key="3">
    <source>
        <dbReference type="ARBA" id="ARBA00023004"/>
    </source>
</evidence>
<evidence type="ECO:0000259" key="4">
    <source>
        <dbReference type="PROSITE" id="PS51184"/>
    </source>
</evidence>
<feature type="domain" description="JmjC" evidence="4">
    <location>
        <begin position="88"/>
        <end position="226"/>
    </location>
</feature>
<evidence type="ECO:0000256" key="2">
    <source>
        <dbReference type="ARBA" id="ARBA00022723"/>
    </source>
</evidence>
<accession>A0ABU0ZYQ8</accession>
<evidence type="ECO:0000313" key="5">
    <source>
        <dbReference type="EMBL" id="MDQ7911315.1"/>
    </source>
</evidence>
<dbReference type="InterPro" id="IPR003347">
    <property type="entry name" value="JmjC_dom"/>
</dbReference>
<organism evidence="5 6">
    <name type="scientific">Phytohabitans maris</name>
    <dbReference type="NCBI Taxonomy" id="3071409"/>
    <lineage>
        <taxon>Bacteria</taxon>
        <taxon>Bacillati</taxon>
        <taxon>Actinomycetota</taxon>
        <taxon>Actinomycetes</taxon>
        <taxon>Micromonosporales</taxon>
        <taxon>Micromonosporaceae</taxon>
    </lineage>
</organism>
<keyword evidence="3" id="KW-0408">Iron</keyword>
<gene>
    <name evidence="5" type="ORF">RB614_43185</name>
</gene>
<evidence type="ECO:0000256" key="1">
    <source>
        <dbReference type="ARBA" id="ARBA00001954"/>
    </source>
</evidence>
<dbReference type="PROSITE" id="PS51184">
    <property type="entry name" value="JMJC"/>
    <property type="match status" value="1"/>
</dbReference>
<dbReference type="Pfam" id="PF08007">
    <property type="entry name" value="JmjC_2"/>
    <property type="match status" value="1"/>
</dbReference>
<dbReference type="EMBL" id="JAVHUY010000078">
    <property type="protein sequence ID" value="MDQ7911315.1"/>
    <property type="molecule type" value="Genomic_DNA"/>
</dbReference>
<dbReference type="Gene3D" id="2.60.120.650">
    <property type="entry name" value="Cupin"/>
    <property type="match status" value="1"/>
</dbReference>
<dbReference type="RefSeq" id="WP_308718530.1">
    <property type="nucleotide sequence ID" value="NZ_JAVHUY010000078.1"/>
</dbReference>
<proteinExistence type="predicted"/>
<reference evidence="5 6" key="1">
    <citation type="submission" date="2023-08" db="EMBL/GenBank/DDBJ databases">
        <title>Phytohabitans sansha sp. nov., isolated from marine sediment.</title>
        <authorList>
            <person name="Zhao Y."/>
            <person name="Yi K."/>
        </authorList>
    </citation>
    <scope>NUCLEOTIDE SEQUENCE [LARGE SCALE GENOMIC DNA]</scope>
    <source>
        <strain evidence="5 6">ZYX-F-186</strain>
    </source>
</reference>
<dbReference type="Proteomes" id="UP001230908">
    <property type="component" value="Unassembled WGS sequence"/>
</dbReference>
<protein>
    <submittedName>
        <fullName evidence="5">Cupin domain-containing protein</fullName>
    </submittedName>
</protein>
<dbReference type="PANTHER" id="PTHR13096:SF8">
    <property type="entry name" value="RIBOSOMAL OXYGENASE 1"/>
    <property type="match status" value="1"/>
</dbReference>
<name>A0ABU0ZYQ8_9ACTN</name>
<evidence type="ECO:0000313" key="6">
    <source>
        <dbReference type="Proteomes" id="UP001230908"/>
    </source>
</evidence>
<keyword evidence="6" id="KW-1185">Reference proteome</keyword>
<comment type="cofactor">
    <cofactor evidence="1">
        <name>Fe(2+)</name>
        <dbReference type="ChEBI" id="CHEBI:29033"/>
    </cofactor>
</comment>
<comment type="caution">
    <text evidence="5">The sequence shown here is derived from an EMBL/GenBank/DDBJ whole genome shotgun (WGS) entry which is preliminary data.</text>
</comment>
<dbReference type="InterPro" id="IPR039994">
    <property type="entry name" value="NO66-like"/>
</dbReference>
<dbReference type="SUPFAM" id="SSF51197">
    <property type="entry name" value="Clavaminate synthase-like"/>
    <property type="match status" value="1"/>
</dbReference>
<dbReference type="PANTHER" id="PTHR13096">
    <property type="entry name" value="MINA53 MYC INDUCED NUCLEAR ANTIGEN"/>
    <property type="match status" value="1"/>
</dbReference>
<keyword evidence="2" id="KW-0479">Metal-binding</keyword>
<sequence>MNDLEQLETAWEREPFVSTDLGDFDDVFSVGLAQQLIYGSLPLASLRMFRAGKELPSDLVARSRAHCGRSRQRLVDGDAVARYVGDGATLVLEELQIYSPEVANFAAAIHDETGYDVECTAFLTPRDAYGVAPHYDTDSVLVRQVYGSKRWSVRRPVRQWPSEWDLEVVETEPVLDVVLHPGDCLYIPRGFVHAGVTTDEASAHLSVGLHDATWGAALCGLLAEAAKEVEPLREAVPPRFAAVDHAALFRQRRDALAARLAVLEWGDVDLDRVRTPVTAPAVPVQPKLAAALGREP</sequence>